<keyword evidence="1" id="KW-0732">Signal</keyword>
<reference evidence="3" key="1">
    <citation type="submission" date="2022-11" db="EMBL/GenBank/DDBJ databases">
        <authorList>
            <person name="Kamali M."/>
            <person name="Peak L."/>
            <person name="Go Y.Y."/>
            <person name="Balasuriya U.B.R."/>
            <person name="Carossino M."/>
        </authorList>
    </citation>
    <scope>NUCLEOTIDE SEQUENCE</scope>
    <source>
        <strain evidence="3">4524</strain>
    </source>
</reference>
<dbReference type="Gene3D" id="3.40.50.1980">
    <property type="entry name" value="Nitrogenase molybdenum iron protein domain"/>
    <property type="match status" value="2"/>
</dbReference>
<protein>
    <submittedName>
        <fullName evidence="3">ABC transporter substrate-binding protein</fullName>
    </submittedName>
</protein>
<dbReference type="PROSITE" id="PS50983">
    <property type="entry name" value="FE_B12_PBP"/>
    <property type="match status" value="1"/>
</dbReference>
<comment type="caution">
    <text evidence="3">The sequence shown here is derived from an EMBL/GenBank/DDBJ whole genome shotgun (WGS) entry which is preliminary data.</text>
</comment>
<dbReference type="EMBL" id="JAPHVQ010000014">
    <property type="protein sequence ID" value="MDE8035688.1"/>
    <property type="molecule type" value="Genomic_DNA"/>
</dbReference>
<evidence type="ECO:0000259" key="2">
    <source>
        <dbReference type="PROSITE" id="PS50983"/>
    </source>
</evidence>
<organism evidence="3 4">
    <name type="scientific">Actinobacillus equuli subsp. equuli</name>
    <dbReference type="NCBI Taxonomy" id="202947"/>
    <lineage>
        <taxon>Bacteria</taxon>
        <taxon>Pseudomonadati</taxon>
        <taxon>Pseudomonadota</taxon>
        <taxon>Gammaproteobacteria</taxon>
        <taxon>Pasteurellales</taxon>
        <taxon>Pasteurellaceae</taxon>
        <taxon>Actinobacillus</taxon>
    </lineage>
</organism>
<dbReference type="Pfam" id="PF01497">
    <property type="entry name" value="Peripla_BP_2"/>
    <property type="match status" value="1"/>
</dbReference>
<evidence type="ECO:0000313" key="4">
    <source>
        <dbReference type="Proteomes" id="UP001142444"/>
    </source>
</evidence>
<dbReference type="SUPFAM" id="SSF53807">
    <property type="entry name" value="Helical backbone' metal receptor"/>
    <property type="match status" value="1"/>
</dbReference>
<dbReference type="RefSeq" id="WP_275218485.1">
    <property type="nucleotide sequence ID" value="NZ_JAPHVQ010000014.1"/>
</dbReference>
<name>A0A9X4G6C8_ACTEU</name>
<evidence type="ECO:0000313" key="3">
    <source>
        <dbReference type="EMBL" id="MDE8035688.1"/>
    </source>
</evidence>
<gene>
    <name evidence="3" type="ORF">OQ257_11030</name>
</gene>
<dbReference type="PANTHER" id="PTHR30535:SF4">
    <property type="entry name" value="HEMIN-BINDING PERIPLASMIC PROTEIN HMUT"/>
    <property type="match status" value="1"/>
</dbReference>
<sequence length="277" mass="29762">MKLVKFLAFLTACIGLNPALAQERIVSIGGDVTEIIYALGAEQALVGRDSTSIAPLAAQQLPDVGYMRQLNVEGILALKPTKVISSDVAQPSVVFEQLKSAGVTVERVSFEYTPESVIQKIQRVGSLVNKPQQAVKLAEKFANELKAVSTSPLDVRILFILNHAGSNYMAAGKNTVADSIIRLIGATNAMQNSIRFSPISQEGVIAARPDLLVLTKMSLESLGSIDKVWSLPGMALTPAAKKKNVIVLDDLAVLGFTLTTPTELLKMRQAAEQVRHD</sequence>
<proteinExistence type="predicted"/>
<dbReference type="PANTHER" id="PTHR30535">
    <property type="entry name" value="VITAMIN B12-BINDING PROTEIN"/>
    <property type="match status" value="1"/>
</dbReference>
<feature type="domain" description="Fe/B12 periplasmic-binding" evidence="2">
    <location>
        <begin position="24"/>
        <end position="277"/>
    </location>
</feature>
<dbReference type="CDD" id="cd01149">
    <property type="entry name" value="HutB"/>
    <property type="match status" value="1"/>
</dbReference>
<accession>A0A9X4G6C8</accession>
<dbReference type="Proteomes" id="UP001142444">
    <property type="component" value="Unassembled WGS sequence"/>
</dbReference>
<feature type="chain" id="PRO_5040953013" evidence="1">
    <location>
        <begin position="22"/>
        <end position="277"/>
    </location>
</feature>
<dbReference type="InterPro" id="IPR050902">
    <property type="entry name" value="ABC_Transporter_SBP"/>
</dbReference>
<dbReference type="InterPro" id="IPR002491">
    <property type="entry name" value="ABC_transptr_periplasmic_BD"/>
</dbReference>
<evidence type="ECO:0000256" key="1">
    <source>
        <dbReference type="SAM" id="SignalP"/>
    </source>
</evidence>
<keyword evidence="4" id="KW-1185">Reference proteome</keyword>
<feature type="signal peptide" evidence="1">
    <location>
        <begin position="1"/>
        <end position="21"/>
    </location>
</feature>
<dbReference type="AlphaFoldDB" id="A0A9X4G6C8"/>
<reference evidence="3" key="2">
    <citation type="journal article" date="2023" name="Pathogens">
        <title>Pathological Features and Genomic Characterization of an Actinobacillus equuli subsp. equuli Bearing Unique Virulence-Associated Genes from an Adult Horse with Pleuropneumonia.</title>
        <authorList>
            <person name="Kamali M."/>
            <person name="Carossino M."/>
            <person name="Del Piero F."/>
            <person name="Peak L."/>
            <person name="Mitchell M.S."/>
            <person name="Willette J."/>
            <person name="Baker R."/>
            <person name="Li F."/>
            <person name="Kenez A."/>
            <person name="Balasuriya U.B.R."/>
            <person name="Go Y.Y."/>
        </authorList>
    </citation>
    <scope>NUCLEOTIDE SEQUENCE</scope>
    <source>
        <strain evidence="3">4524</strain>
    </source>
</reference>